<dbReference type="Pfam" id="PF01966">
    <property type="entry name" value="HD"/>
    <property type="match status" value="1"/>
</dbReference>
<evidence type="ECO:0000259" key="1">
    <source>
        <dbReference type="Pfam" id="PF01966"/>
    </source>
</evidence>
<dbReference type="AlphaFoldDB" id="A0A3B0WBL4"/>
<reference evidence="2" key="1">
    <citation type="submission" date="2018-06" db="EMBL/GenBank/DDBJ databases">
        <authorList>
            <person name="Zhirakovskaya E."/>
        </authorList>
    </citation>
    <scope>NUCLEOTIDE SEQUENCE</scope>
</reference>
<dbReference type="PANTHER" id="PTHR35569">
    <property type="entry name" value="CYANAMIDE HYDRATASE DDI2-RELATED"/>
    <property type="match status" value="1"/>
</dbReference>
<dbReference type="EMBL" id="UOFA01000387">
    <property type="protein sequence ID" value="VAW48117.1"/>
    <property type="molecule type" value="Genomic_DNA"/>
</dbReference>
<evidence type="ECO:0000313" key="2">
    <source>
        <dbReference type="EMBL" id="VAW48117.1"/>
    </source>
</evidence>
<sequence length="249" mass="28242">MRYKLGTKKWVEKYNGKLGFRDKMSMIYQGVKARSKTIKQIKNGDKLANLSIDEILPPDSAICQEAMLLCEEVSQPFLFNHSMRSYFWARLLNTDKSFDDEAAFVAMLLHDLGLTNKYKLGNGSQQCFTLPAANIAEEMALKHNWSSKRALIVANAITLHLNVTIDACHGVEAILVRKGSGADVAGLGLHLLHREQISGVVEKFPRLDLKKEMQIALNNEINNRSCCRISYLYQKLQFGEYIRKAPFEE</sequence>
<dbReference type="InterPro" id="IPR006674">
    <property type="entry name" value="HD_domain"/>
</dbReference>
<dbReference type="SUPFAM" id="SSF109604">
    <property type="entry name" value="HD-domain/PDEase-like"/>
    <property type="match status" value="1"/>
</dbReference>
<feature type="domain" description="HD" evidence="1">
    <location>
        <begin position="79"/>
        <end position="165"/>
    </location>
</feature>
<protein>
    <recommendedName>
        <fullName evidence="1">HD domain-containing protein</fullName>
    </recommendedName>
</protein>
<organism evidence="2">
    <name type="scientific">hydrothermal vent metagenome</name>
    <dbReference type="NCBI Taxonomy" id="652676"/>
    <lineage>
        <taxon>unclassified sequences</taxon>
        <taxon>metagenomes</taxon>
        <taxon>ecological metagenomes</taxon>
    </lineage>
</organism>
<dbReference type="PANTHER" id="PTHR35569:SF1">
    <property type="entry name" value="CYANAMIDE HYDRATASE DDI2-RELATED"/>
    <property type="match status" value="1"/>
</dbReference>
<proteinExistence type="predicted"/>
<accession>A0A3B0WBL4</accession>
<name>A0A3B0WBL4_9ZZZZ</name>
<dbReference type="Gene3D" id="1.10.3210.10">
    <property type="entry name" value="Hypothetical protein af1432"/>
    <property type="match status" value="1"/>
</dbReference>
<gene>
    <name evidence="2" type="ORF">MNBD_GAMMA02-1702</name>
</gene>